<dbReference type="EMBL" id="NRSD01000001">
    <property type="protein sequence ID" value="MBK1643181.1"/>
    <property type="molecule type" value="Genomic_DNA"/>
</dbReference>
<dbReference type="SUPFAM" id="SSF53756">
    <property type="entry name" value="UDP-Glycosyltransferase/glycogen phosphorylase"/>
    <property type="match status" value="1"/>
</dbReference>
<evidence type="ECO:0000259" key="2">
    <source>
        <dbReference type="Pfam" id="PF13579"/>
    </source>
</evidence>
<dbReference type="AlphaFoldDB" id="A0A9X0WES2"/>
<evidence type="ECO:0000313" key="4">
    <source>
        <dbReference type="Proteomes" id="UP001138802"/>
    </source>
</evidence>
<proteinExistence type="predicted"/>
<evidence type="ECO:0000259" key="1">
    <source>
        <dbReference type="Pfam" id="PF00534"/>
    </source>
</evidence>
<evidence type="ECO:0000313" key="3">
    <source>
        <dbReference type="EMBL" id="MBK1643181.1"/>
    </source>
</evidence>
<sequence>MPAVNAPHDITACRIACFFSTSGHSGVDRAAQHLIPALARRGYQVDLLKVRGHGPHLDAPPVGVSVVDLGARHTYSALPALVRYLRRERPAVLLADKDRVNRTALLARWLAGVPTRLVLSSGTTISLDLANRGILERALQRFSMGRLYPLADQVIVTSQGVAEDMAAYTGLARDRIRVVPSPVVPAALFEETPPRPDHPWLGDPGWPLILGVGELSNRKDFETLIRAFALVRAQRPCRLLILGQGATRARLLALAASLGVAEDVALPGFEPNPHAYMAHADLFAFSSRWEGLGFVLIEALAVGTPVVATDCPSGPAEILQGGVYGMLVPIGDASAMAEAIHATLARHPPPKTLQEAARPYEIEAATDAYLAAMGLPRLAMDLTQDRRVGG</sequence>
<dbReference type="InterPro" id="IPR001296">
    <property type="entry name" value="Glyco_trans_1"/>
</dbReference>
<keyword evidence="3" id="KW-0808">Transferase</keyword>
<organism evidence="3 4">
    <name type="scientific">Thiocapsa imhoffii</name>
    <dbReference type="NCBI Taxonomy" id="382777"/>
    <lineage>
        <taxon>Bacteria</taxon>
        <taxon>Pseudomonadati</taxon>
        <taxon>Pseudomonadota</taxon>
        <taxon>Gammaproteobacteria</taxon>
        <taxon>Chromatiales</taxon>
        <taxon>Chromatiaceae</taxon>
        <taxon>Thiocapsa</taxon>
    </lineage>
</organism>
<dbReference type="Pfam" id="PF00534">
    <property type="entry name" value="Glycos_transf_1"/>
    <property type="match status" value="1"/>
</dbReference>
<feature type="domain" description="Glycosyl transferase family 1" evidence="1">
    <location>
        <begin position="207"/>
        <end position="358"/>
    </location>
</feature>
<protein>
    <submittedName>
        <fullName evidence="3">Glycosyl transferase</fullName>
    </submittedName>
</protein>
<dbReference type="PANTHER" id="PTHR12526">
    <property type="entry name" value="GLYCOSYLTRANSFERASE"/>
    <property type="match status" value="1"/>
</dbReference>
<dbReference type="CDD" id="cd03811">
    <property type="entry name" value="GT4_GT28_WabH-like"/>
    <property type="match status" value="1"/>
</dbReference>
<dbReference type="Gene3D" id="3.40.50.2000">
    <property type="entry name" value="Glycogen Phosphorylase B"/>
    <property type="match status" value="2"/>
</dbReference>
<accession>A0A9X0WES2</accession>
<reference evidence="3 4" key="1">
    <citation type="journal article" date="2020" name="Microorganisms">
        <title>Osmotic Adaptation and Compatible Solute Biosynthesis of Phototrophic Bacteria as Revealed from Genome Analyses.</title>
        <authorList>
            <person name="Imhoff J.F."/>
            <person name="Rahn T."/>
            <person name="Kunzel S."/>
            <person name="Keller A."/>
            <person name="Neulinger S.C."/>
        </authorList>
    </citation>
    <scope>NUCLEOTIDE SEQUENCE [LARGE SCALE GENOMIC DNA]</scope>
    <source>
        <strain evidence="3 4">DSM 21303</strain>
    </source>
</reference>
<dbReference type="GO" id="GO:0016757">
    <property type="term" value="F:glycosyltransferase activity"/>
    <property type="evidence" value="ECO:0007669"/>
    <property type="project" value="InterPro"/>
</dbReference>
<comment type="caution">
    <text evidence="3">The sequence shown here is derived from an EMBL/GenBank/DDBJ whole genome shotgun (WGS) entry which is preliminary data.</text>
</comment>
<dbReference type="InterPro" id="IPR028098">
    <property type="entry name" value="Glyco_trans_4-like_N"/>
</dbReference>
<dbReference type="GO" id="GO:1901135">
    <property type="term" value="P:carbohydrate derivative metabolic process"/>
    <property type="evidence" value="ECO:0007669"/>
    <property type="project" value="UniProtKB-ARBA"/>
</dbReference>
<gene>
    <name evidence="3" type="ORF">CKO25_00620</name>
</gene>
<keyword evidence="4" id="KW-1185">Reference proteome</keyword>
<dbReference type="Pfam" id="PF13579">
    <property type="entry name" value="Glyco_trans_4_4"/>
    <property type="match status" value="1"/>
</dbReference>
<dbReference type="Proteomes" id="UP001138802">
    <property type="component" value="Unassembled WGS sequence"/>
</dbReference>
<feature type="domain" description="Glycosyltransferase subfamily 4-like N-terminal" evidence="2">
    <location>
        <begin position="25"/>
        <end position="180"/>
    </location>
</feature>
<name>A0A9X0WES2_9GAMM</name>